<protein>
    <recommendedName>
        <fullName evidence="3">GLPGLI family protein</fullName>
    </recommendedName>
</protein>
<dbReference type="EMBL" id="JBHRYO010000002">
    <property type="protein sequence ID" value="MFC3757314.1"/>
    <property type="molecule type" value="Genomic_DNA"/>
</dbReference>
<dbReference type="RefSeq" id="WP_290298406.1">
    <property type="nucleotide sequence ID" value="NZ_JAUFQR010000001.1"/>
</dbReference>
<sequence length="132" mass="15379">MVKILFLITLFYGSGLKSQSLNHKKFYAQIHHSCVATSNGAYDRYTFLVLEFKNNEVFPSYLQIPSGEKKRKDPVTYRFENKILYLTKTLGFKEDPGMVFKYINGNLVPQHKKSKPDLIFKPSLNNYFNKAK</sequence>
<organism evidence="1 2">
    <name type="scientific">Chryseobacterium tructae</name>
    <dbReference type="NCBI Taxonomy" id="1037380"/>
    <lineage>
        <taxon>Bacteria</taxon>
        <taxon>Pseudomonadati</taxon>
        <taxon>Bacteroidota</taxon>
        <taxon>Flavobacteriia</taxon>
        <taxon>Flavobacteriales</taxon>
        <taxon>Weeksellaceae</taxon>
        <taxon>Chryseobacterium group</taxon>
        <taxon>Chryseobacterium</taxon>
    </lineage>
</organism>
<accession>A0ABV7XZV1</accession>
<dbReference type="Proteomes" id="UP001595735">
    <property type="component" value="Unassembled WGS sequence"/>
</dbReference>
<name>A0ABV7XZV1_9FLAO</name>
<gene>
    <name evidence="1" type="ORF">ACFONJ_15160</name>
</gene>
<reference evidence="2" key="1">
    <citation type="journal article" date="2019" name="Int. J. Syst. Evol. Microbiol.">
        <title>The Global Catalogue of Microorganisms (GCM) 10K type strain sequencing project: providing services to taxonomists for standard genome sequencing and annotation.</title>
        <authorList>
            <consortium name="The Broad Institute Genomics Platform"/>
            <consortium name="The Broad Institute Genome Sequencing Center for Infectious Disease"/>
            <person name="Wu L."/>
            <person name="Ma J."/>
        </authorList>
    </citation>
    <scope>NUCLEOTIDE SEQUENCE [LARGE SCALE GENOMIC DNA]</scope>
    <source>
        <strain evidence="2">CECT 7798</strain>
    </source>
</reference>
<evidence type="ECO:0000313" key="2">
    <source>
        <dbReference type="Proteomes" id="UP001595735"/>
    </source>
</evidence>
<keyword evidence="2" id="KW-1185">Reference proteome</keyword>
<proteinExistence type="predicted"/>
<evidence type="ECO:0008006" key="3">
    <source>
        <dbReference type="Google" id="ProtNLM"/>
    </source>
</evidence>
<comment type="caution">
    <text evidence="1">The sequence shown here is derived from an EMBL/GenBank/DDBJ whole genome shotgun (WGS) entry which is preliminary data.</text>
</comment>
<evidence type="ECO:0000313" key="1">
    <source>
        <dbReference type="EMBL" id="MFC3757314.1"/>
    </source>
</evidence>